<dbReference type="EMBL" id="JPOS01000020">
    <property type="protein sequence ID" value="KGE88224.1"/>
    <property type="molecule type" value="Genomic_DNA"/>
</dbReference>
<proteinExistence type="predicted"/>
<dbReference type="Proteomes" id="UP000029736">
    <property type="component" value="Unassembled WGS sequence"/>
</dbReference>
<evidence type="ECO:0000313" key="2">
    <source>
        <dbReference type="EMBL" id="KGE88224.1"/>
    </source>
</evidence>
<keyword evidence="1" id="KW-0802">TPR repeat</keyword>
<dbReference type="Pfam" id="PF13181">
    <property type="entry name" value="TPR_8"/>
    <property type="match status" value="1"/>
</dbReference>
<organism evidence="2 3">
    <name type="scientific">Phaeodactylibacter xiamenensis</name>
    <dbReference type="NCBI Taxonomy" id="1524460"/>
    <lineage>
        <taxon>Bacteria</taxon>
        <taxon>Pseudomonadati</taxon>
        <taxon>Bacteroidota</taxon>
        <taxon>Saprospiria</taxon>
        <taxon>Saprospirales</taxon>
        <taxon>Haliscomenobacteraceae</taxon>
        <taxon>Phaeodactylibacter</taxon>
    </lineage>
</organism>
<dbReference type="InterPro" id="IPR011990">
    <property type="entry name" value="TPR-like_helical_dom_sf"/>
</dbReference>
<gene>
    <name evidence="2" type="ORF">IX84_10450</name>
</gene>
<dbReference type="InterPro" id="IPR019734">
    <property type="entry name" value="TPR_rpt"/>
</dbReference>
<comment type="caution">
    <text evidence="2">The sequence shown here is derived from an EMBL/GenBank/DDBJ whole genome shotgun (WGS) entry which is preliminary data.</text>
</comment>
<sequence>MTKLQWAVIAGALALFLVLYLGCDRKPEDIASLETSRALSVESTDINLVIQEAKAVLEPAQRSMISGLEQDLESSLEDSIRVGLYKELSGEWYQLQRFSIAGHYAQQVAEVENNEGAWSIAGTTYSICTQRTTEERIKSFCSKRAIQAFENAISLNPENLANRVNLALTYTNNPPEDNPMKGVLMLRELNQEQPDNVLVLNALGRLSIRTGQFENAVKRLEAALKADSQNVTTICLLAQAYEGAGNAEQANAFAEQCRQLRQ</sequence>
<dbReference type="PROSITE" id="PS50005">
    <property type="entry name" value="TPR"/>
    <property type="match status" value="1"/>
</dbReference>
<dbReference type="Gene3D" id="1.25.40.10">
    <property type="entry name" value="Tetratricopeptide repeat domain"/>
    <property type="match status" value="1"/>
</dbReference>
<dbReference type="STRING" id="1524460.IX84_10450"/>
<dbReference type="OrthoDB" id="1490552at2"/>
<evidence type="ECO:0000313" key="3">
    <source>
        <dbReference type="Proteomes" id="UP000029736"/>
    </source>
</evidence>
<name>A0A098S6Q5_9BACT</name>
<dbReference type="RefSeq" id="WP_044219545.1">
    <property type="nucleotide sequence ID" value="NZ_CAKZLC010000210.1"/>
</dbReference>
<feature type="repeat" description="TPR" evidence="1">
    <location>
        <begin position="197"/>
        <end position="230"/>
    </location>
</feature>
<keyword evidence="3" id="KW-1185">Reference proteome</keyword>
<evidence type="ECO:0000256" key="1">
    <source>
        <dbReference type="PROSITE-ProRule" id="PRU00339"/>
    </source>
</evidence>
<reference evidence="2 3" key="1">
    <citation type="journal article" date="2014" name="Int. J. Syst. Evol. Microbiol.">
        <title>Phaeodactylibacter xiamenensis gen. nov., sp. nov., a member of the family Saprospiraceae isolated from the marine alga Phaeodactylum tricornutum.</title>
        <authorList>
            <person name="Chen Z.Jr."/>
            <person name="Lei X."/>
            <person name="Lai Q."/>
            <person name="Li Y."/>
            <person name="Zhang B."/>
            <person name="Zhang J."/>
            <person name="Zhang H."/>
            <person name="Yang L."/>
            <person name="Zheng W."/>
            <person name="Tian Y."/>
            <person name="Yu Z."/>
            <person name="Xu H.Jr."/>
            <person name="Zheng T."/>
        </authorList>
    </citation>
    <scope>NUCLEOTIDE SEQUENCE [LARGE SCALE GENOMIC DNA]</scope>
    <source>
        <strain evidence="2 3">KD52</strain>
    </source>
</reference>
<dbReference type="SUPFAM" id="SSF48452">
    <property type="entry name" value="TPR-like"/>
    <property type="match status" value="1"/>
</dbReference>
<accession>A0A098S6Q5</accession>
<dbReference type="AlphaFoldDB" id="A0A098S6Q5"/>
<protein>
    <submittedName>
        <fullName evidence="2">Uncharacterized protein</fullName>
    </submittedName>
</protein>